<dbReference type="Proteomes" id="UP001595625">
    <property type="component" value="Unassembled WGS sequence"/>
</dbReference>
<feature type="domain" description="NAD-dependent epimerase/dehydratase" evidence="1">
    <location>
        <begin position="3"/>
        <end position="222"/>
    </location>
</feature>
<reference evidence="3" key="1">
    <citation type="journal article" date="2019" name="Int. J. Syst. Evol. Microbiol.">
        <title>The Global Catalogue of Microorganisms (GCM) 10K type strain sequencing project: providing services to taxonomists for standard genome sequencing and annotation.</title>
        <authorList>
            <consortium name="The Broad Institute Genomics Platform"/>
            <consortium name="The Broad Institute Genome Sequencing Center for Infectious Disease"/>
            <person name="Wu L."/>
            <person name="Ma J."/>
        </authorList>
    </citation>
    <scope>NUCLEOTIDE SEQUENCE [LARGE SCALE GENOMIC DNA]</scope>
    <source>
        <strain evidence="3">CCM 320</strain>
    </source>
</reference>
<gene>
    <name evidence="2" type="ORF">ACFOEJ_03260</name>
</gene>
<dbReference type="Pfam" id="PF01370">
    <property type="entry name" value="Epimerase"/>
    <property type="match status" value="1"/>
</dbReference>
<dbReference type="InterPro" id="IPR050177">
    <property type="entry name" value="Lipid_A_modif_metabolic_enz"/>
</dbReference>
<accession>A0ABV7KKX6</accession>
<dbReference type="RefSeq" id="WP_117313282.1">
    <property type="nucleotide sequence ID" value="NZ_JBHRUJ010000004.1"/>
</dbReference>
<dbReference type="EMBL" id="JBHRUJ010000004">
    <property type="protein sequence ID" value="MFC3210091.1"/>
    <property type="molecule type" value="Genomic_DNA"/>
</dbReference>
<dbReference type="SUPFAM" id="SSF51735">
    <property type="entry name" value="NAD(P)-binding Rossmann-fold domains"/>
    <property type="match status" value="1"/>
</dbReference>
<dbReference type="Gene3D" id="3.40.50.720">
    <property type="entry name" value="NAD(P)-binding Rossmann-like Domain"/>
    <property type="match status" value="1"/>
</dbReference>
<dbReference type="PANTHER" id="PTHR43245:SF13">
    <property type="entry name" value="UDP-D-APIOSE_UDP-D-XYLOSE SYNTHASE 2"/>
    <property type="match status" value="1"/>
</dbReference>
<evidence type="ECO:0000259" key="1">
    <source>
        <dbReference type="Pfam" id="PF01370"/>
    </source>
</evidence>
<dbReference type="PANTHER" id="PTHR43245">
    <property type="entry name" value="BIFUNCTIONAL POLYMYXIN RESISTANCE PROTEIN ARNA"/>
    <property type="match status" value="1"/>
</dbReference>
<protein>
    <submittedName>
        <fullName evidence="2">NAD-dependent epimerase/dehydratase family protein</fullName>
    </submittedName>
</protein>
<proteinExistence type="predicted"/>
<dbReference type="InterPro" id="IPR036291">
    <property type="entry name" value="NAD(P)-bd_dom_sf"/>
</dbReference>
<evidence type="ECO:0000313" key="3">
    <source>
        <dbReference type="Proteomes" id="UP001595625"/>
    </source>
</evidence>
<evidence type="ECO:0000313" key="2">
    <source>
        <dbReference type="EMBL" id="MFC3210091.1"/>
    </source>
</evidence>
<keyword evidence="3" id="KW-1185">Reference proteome</keyword>
<dbReference type="InterPro" id="IPR001509">
    <property type="entry name" value="Epimerase_deHydtase"/>
</dbReference>
<organism evidence="2 3">
    <name type="scientific">Planomicrobium okeanokoites</name>
    <name type="common">Planococcus okeanokoites</name>
    <name type="synonym">Flavobacterium okeanokoites</name>
    <dbReference type="NCBI Taxonomy" id="244"/>
    <lineage>
        <taxon>Bacteria</taxon>
        <taxon>Bacillati</taxon>
        <taxon>Bacillota</taxon>
        <taxon>Bacilli</taxon>
        <taxon>Bacillales</taxon>
        <taxon>Caryophanaceae</taxon>
        <taxon>Planomicrobium</taxon>
    </lineage>
</organism>
<comment type="caution">
    <text evidence="2">The sequence shown here is derived from an EMBL/GenBank/DDBJ whole genome shotgun (WGS) entry which is preliminary data.</text>
</comment>
<name>A0ABV7KKX6_PLAOK</name>
<sequence>MKILILGGTRFLGRFIAERALQNGHEVTLFNRGQSGPELFPEAEKLIGDRNGDLEALRGRSWDAVIDPSGYLPWSVAESAELLAEAAEHYTFISSASVYDHLEQPNIDENHSVGKLSTERIEELKKLEPQQAIAENYGELKYHCEQEVERVFQGRSLIIRPGLIVGPYDFTDRFSYWINRIAIGGEVLAPGRRDKRIQFIDVRDLAEWIIRMVESKANGIYNATGPETGLTMEEFLHKCKETIGNKVDLVWVEEKFLLGHEVDGWTDMPLWIPDSMNMPGFLTVNIQKAMDAGLNFRPLAETIRDTLDWEASRTVTERKAGLDPDKEKAVLNDWNEKGL</sequence>